<sequence length="244" mass="27147">MISKEQLGQKVTSDWPSITENQWYALAITSAIFTAIAIFAAFLWIFVDGFDGDPDLKKAQALAPFGVALFAVVTFCTASWRGSINSRQANQAESEGRAKLLQEGAKLLSEHEKASHVSAGVATLGVLIAGNDRTYAFQSMNLLADFIEDHMSASHANRHRPEISGVMRTGDQKGFNTERHIWFDCTMNADNPDDDSEPYWFFIPGFKQIHYVGGVFAQDSHYDIDNIINVSFSRLDWLTGTRSQ</sequence>
<proteinExistence type="predicted"/>
<evidence type="ECO:0000256" key="1">
    <source>
        <dbReference type="SAM" id="Phobius"/>
    </source>
</evidence>
<reference evidence="2" key="1">
    <citation type="journal article" date="2013" name="Genome Biol.">
        <title>Comparative genomics of the core and accessory genomes of 48 Sinorhizobium strains comprising five genospecies.</title>
        <authorList>
            <person name="Sugawara M."/>
            <person name="Epstein B."/>
            <person name="Badgley B.D."/>
            <person name="Unno T."/>
            <person name="Xu L."/>
            <person name="Reese J."/>
            <person name="Gyaneshwar P."/>
            <person name="Denny R."/>
            <person name="Mudge J."/>
            <person name="Bharti A.K."/>
            <person name="Farmer A.D."/>
            <person name="May G.D."/>
            <person name="Woodward J.E."/>
            <person name="Medigue C."/>
            <person name="Vallenet D."/>
            <person name="Lajus A."/>
            <person name="Rouy Z."/>
            <person name="Martinez-Vaz B."/>
            <person name="Tiffin P."/>
            <person name="Young N.D."/>
            <person name="Sadowsky M.J."/>
        </authorList>
    </citation>
    <scope>NUCLEOTIDE SEQUENCE</scope>
    <source>
        <strain evidence="2">M1</strain>
    </source>
</reference>
<dbReference type="RefSeq" id="WP_153414073.1">
    <property type="nucleotide sequence ID" value="NZ_WISB01000188.1"/>
</dbReference>
<feature type="transmembrane region" description="Helical" evidence="1">
    <location>
        <begin position="23"/>
        <end position="47"/>
    </location>
</feature>
<comment type="caution">
    <text evidence="2">The sequence shown here is derived from an EMBL/GenBank/DDBJ whole genome shotgun (WGS) entry which is preliminary data.</text>
</comment>
<keyword evidence="1" id="KW-0812">Transmembrane</keyword>
<accession>A0A6G1WTN2</accession>
<dbReference type="AlphaFoldDB" id="A0A6G1WTN2"/>
<keyword evidence="1" id="KW-0472">Membrane</keyword>
<organism evidence="2">
    <name type="scientific">Sinorhizobium medicae</name>
    <dbReference type="NCBI Taxonomy" id="110321"/>
    <lineage>
        <taxon>Bacteria</taxon>
        <taxon>Pseudomonadati</taxon>
        <taxon>Pseudomonadota</taxon>
        <taxon>Alphaproteobacteria</taxon>
        <taxon>Hyphomicrobiales</taxon>
        <taxon>Rhizobiaceae</taxon>
        <taxon>Sinorhizobium/Ensifer group</taxon>
        <taxon>Sinorhizobium</taxon>
    </lineage>
</organism>
<protein>
    <submittedName>
        <fullName evidence="2">Uncharacterized protein</fullName>
    </submittedName>
</protein>
<gene>
    <name evidence="2" type="ORF">GHJ91_29555</name>
</gene>
<feature type="transmembrane region" description="Helical" evidence="1">
    <location>
        <begin position="59"/>
        <end position="80"/>
    </location>
</feature>
<evidence type="ECO:0000313" key="2">
    <source>
        <dbReference type="EMBL" id="MQW73118.1"/>
    </source>
</evidence>
<keyword evidence="1" id="KW-1133">Transmembrane helix</keyword>
<name>A0A6G1WTN2_9HYPH</name>
<dbReference type="EMBL" id="WISB01000188">
    <property type="protein sequence ID" value="MQW73118.1"/>
    <property type="molecule type" value="Genomic_DNA"/>
</dbReference>